<organism evidence="1 2">
    <name type="scientific">Brassica carinata</name>
    <name type="common">Ethiopian mustard</name>
    <name type="synonym">Abyssinian cabbage</name>
    <dbReference type="NCBI Taxonomy" id="52824"/>
    <lineage>
        <taxon>Eukaryota</taxon>
        <taxon>Viridiplantae</taxon>
        <taxon>Streptophyta</taxon>
        <taxon>Embryophyta</taxon>
        <taxon>Tracheophyta</taxon>
        <taxon>Spermatophyta</taxon>
        <taxon>Magnoliopsida</taxon>
        <taxon>eudicotyledons</taxon>
        <taxon>Gunneridae</taxon>
        <taxon>Pentapetalae</taxon>
        <taxon>rosids</taxon>
        <taxon>malvids</taxon>
        <taxon>Brassicales</taxon>
        <taxon>Brassicaceae</taxon>
        <taxon>Brassiceae</taxon>
        <taxon>Brassica</taxon>
    </lineage>
</organism>
<reference evidence="1 2" key="1">
    <citation type="submission" date="2020-02" db="EMBL/GenBank/DDBJ databases">
        <authorList>
            <person name="Ma Q."/>
            <person name="Huang Y."/>
            <person name="Song X."/>
            <person name="Pei D."/>
        </authorList>
    </citation>
    <scope>NUCLEOTIDE SEQUENCE [LARGE SCALE GENOMIC DNA]</scope>
    <source>
        <strain evidence="1">Sxm20200214</strain>
        <tissue evidence="1">Leaf</tissue>
    </source>
</reference>
<name>A0A8X7R6H5_BRACI</name>
<dbReference type="Proteomes" id="UP000886595">
    <property type="component" value="Unassembled WGS sequence"/>
</dbReference>
<gene>
    <name evidence="1" type="ORF">Bca52824_053427</name>
</gene>
<dbReference type="EMBL" id="JAAMPC010000011">
    <property type="protein sequence ID" value="KAG2282207.1"/>
    <property type="molecule type" value="Genomic_DNA"/>
</dbReference>
<dbReference type="AlphaFoldDB" id="A0A8X7R6H5"/>
<keyword evidence="2" id="KW-1185">Reference proteome</keyword>
<evidence type="ECO:0000313" key="1">
    <source>
        <dbReference type="EMBL" id="KAG2282207.1"/>
    </source>
</evidence>
<comment type="caution">
    <text evidence="1">The sequence shown here is derived from an EMBL/GenBank/DDBJ whole genome shotgun (WGS) entry which is preliminary data.</text>
</comment>
<proteinExistence type="predicted"/>
<sequence>MDCMAKSSFSMSIAKAWIFTGQSGSSNTRGRIDHAGHCSSASIRSSHRSEPSVINTQDALLQLNSR</sequence>
<protein>
    <submittedName>
        <fullName evidence="1">Uncharacterized protein</fullName>
    </submittedName>
</protein>
<accession>A0A8X7R6H5</accession>
<evidence type="ECO:0000313" key="2">
    <source>
        <dbReference type="Proteomes" id="UP000886595"/>
    </source>
</evidence>